<dbReference type="InterPro" id="IPR003029">
    <property type="entry name" value="S1_domain"/>
</dbReference>
<evidence type="ECO:0000256" key="2">
    <source>
        <dbReference type="ARBA" id="ARBA00022980"/>
    </source>
</evidence>
<dbReference type="SMART" id="SM00316">
    <property type="entry name" value="S1"/>
    <property type="match status" value="3"/>
</dbReference>
<dbReference type="GO" id="GO:0006412">
    <property type="term" value="P:translation"/>
    <property type="evidence" value="ECO:0007669"/>
    <property type="project" value="TreeGrafter"/>
</dbReference>
<comment type="similarity">
    <text evidence="1">Belongs to the bacterial ribosomal protein bS1 family.</text>
</comment>
<evidence type="ECO:0000313" key="6">
    <source>
        <dbReference type="Proteomes" id="UP000199584"/>
    </source>
</evidence>
<evidence type="ECO:0000313" key="5">
    <source>
        <dbReference type="EMBL" id="SFR12519.1"/>
    </source>
</evidence>
<evidence type="ECO:0000256" key="1">
    <source>
        <dbReference type="ARBA" id="ARBA00006767"/>
    </source>
</evidence>
<keyword evidence="6" id="KW-1185">Reference proteome</keyword>
<dbReference type="STRING" id="39060.SAMN05660706_12543"/>
<feature type="domain" description="S1 motif" evidence="4">
    <location>
        <begin position="25"/>
        <end position="97"/>
    </location>
</feature>
<feature type="domain" description="S1 motif" evidence="4">
    <location>
        <begin position="198"/>
        <end position="258"/>
    </location>
</feature>
<dbReference type="PANTHER" id="PTHR10724:SF7">
    <property type="entry name" value="SMALL RIBOSOMAL SUBUNIT PROTEIN BS1C"/>
    <property type="match status" value="1"/>
</dbReference>
<dbReference type="EMBL" id="FOYM01000025">
    <property type="protein sequence ID" value="SFR12519.1"/>
    <property type="molecule type" value="Genomic_DNA"/>
</dbReference>
<dbReference type="RefSeq" id="WP_092485631.1">
    <property type="nucleotide sequence ID" value="NZ_FOYM01000025.1"/>
</dbReference>
<dbReference type="InterPro" id="IPR050437">
    <property type="entry name" value="Ribos_protein_bS1-like"/>
</dbReference>
<dbReference type="InterPro" id="IPR012340">
    <property type="entry name" value="NA-bd_OB-fold"/>
</dbReference>
<protein>
    <submittedName>
        <fullName evidence="5">Small subunit ribosomal protein S1</fullName>
    </submittedName>
</protein>
<dbReference type="GO" id="GO:0003729">
    <property type="term" value="F:mRNA binding"/>
    <property type="evidence" value="ECO:0007669"/>
    <property type="project" value="TreeGrafter"/>
</dbReference>
<reference evidence="6" key="1">
    <citation type="submission" date="2016-10" db="EMBL/GenBank/DDBJ databases">
        <authorList>
            <person name="Varghese N."/>
            <person name="Submissions S."/>
        </authorList>
    </citation>
    <scope>NUCLEOTIDE SEQUENCE [LARGE SCALE GENOMIC DNA]</scope>
    <source>
        <strain evidence="6">DSM 3669</strain>
    </source>
</reference>
<dbReference type="Proteomes" id="UP000199584">
    <property type="component" value="Unassembled WGS sequence"/>
</dbReference>
<accession>A0A1I6E431</accession>
<dbReference type="AlphaFoldDB" id="A0A1I6E431"/>
<dbReference type="Gene3D" id="2.40.50.140">
    <property type="entry name" value="Nucleic acid-binding proteins"/>
    <property type="match status" value="3"/>
</dbReference>
<gene>
    <name evidence="5" type="ORF">SAMN05660706_12543</name>
</gene>
<keyword evidence="2 5" id="KW-0689">Ribosomal protein</keyword>
<dbReference type="GO" id="GO:0022627">
    <property type="term" value="C:cytosolic small ribosomal subunit"/>
    <property type="evidence" value="ECO:0007669"/>
    <property type="project" value="TreeGrafter"/>
</dbReference>
<dbReference type="SUPFAM" id="SSF50249">
    <property type="entry name" value="Nucleic acid-binding proteins"/>
    <property type="match status" value="3"/>
</dbReference>
<dbReference type="OrthoDB" id="9793609at2"/>
<keyword evidence="3" id="KW-0687">Ribonucleoprotein</keyword>
<dbReference type="GO" id="GO:0003735">
    <property type="term" value="F:structural constituent of ribosome"/>
    <property type="evidence" value="ECO:0007669"/>
    <property type="project" value="TreeGrafter"/>
</dbReference>
<organism evidence="5 6">
    <name type="scientific">Desulfoscipio geothermicus DSM 3669</name>
    <dbReference type="NCBI Taxonomy" id="1121426"/>
    <lineage>
        <taxon>Bacteria</taxon>
        <taxon>Bacillati</taxon>
        <taxon>Bacillota</taxon>
        <taxon>Clostridia</taxon>
        <taxon>Eubacteriales</taxon>
        <taxon>Desulfallaceae</taxon>
        <taxon>Desulfoscipio</taxon>
    </lineage>
</organism>
<proteinExistence type="inferred from homology"/>
<evidence type="ECO:0000259" key="4">
    <source>
        <dbReference type="PROSITE" id="PS50126"/>
    </source>
</evidence>
<dbReference type="PROSITE" id="PS50126">
    <property type="entry name" value="S1"/>
    <property type="match status" value="3"/>
</dbReference>
<evidence type="ECO:0000256" key="3">
    <source>
        <dbReference type="ARBA" id="ARBA00023274"/>
    </source>
</evidence>
<name>A0A1I6E431_9FIRM</name>
<sequence length="265" mass="29540">MNLKPLGYAPLADRWEQLHIAFKREQILEARISRITWRHNDIATWILDMGDGIQGMVPASESGLVDVAMMPRMVGQDIPVKVKGMDRQAGLVACSCREALADVQEKLFETLQKGQVIDAVVRVILPRALCIDIGGGYIVEVSRRKATRSQARRLMDIFREGQLVKAKVSEVNKQSCKINVSLVEAEPDPWESVNYLRGDKVYGWVAKITDRQIFIEVMPGVTGIAPLPLRGQLKRGDAVTCQVKKFDASSKKLRLGIMPISGGFR</sequence>
<dbReference type="PANTHER" id="PTHR10724">
    <property type="entry name" value="30S RIBOSOMAL PROTEIN S1"/>
    <property type="match status" value="1"/>
</dbReference>
<feature type="domain" description="S1 motif" evidence="4">
    <location>
        <begin position="114"/>
        <end position="183"/>
    </location>
</feature>